<dbReference type="Proteomes" id="UP000549394">
    <property type="component" value="Unassembled WGS sequence"/>
</dbReference>
<reference evidence="9 10" key="1">
    <citation type="submission" date="2020-08" db="EMBL/GenBank/DDBJ databases">
        <authorList>
            <person name="Hejnol A."/>
        </authorList>
    </citation>
    <scope>NUCLEOTIDE SEQUENCE [LARGE SCALE GENOMIC DNA]</scope>
</reference>
<evidence type="ECO:0000256" key="4">
    <source>
        <dbReference type="ARBA" id="ARBA00022737"/>
    </source>
</evidence>
<evidence type="ECO:0000256" key="5">
    <source>
        <dbReference type="ARBA" id="ARBA00022989"/>
    </source>
</evidence>
<keyword evidence="6" id="KW-0472">Membrane</keyword>
<evidence type="ECO:0000256" key="8">
    <source>
        <dbReference type="PROSITE-ProRule" id="PRU00124"/>
    </source>
</evidence>
<keyword evidence="3" id="KW-0812">Transmembrane</keyword>
<keyword evidence="7 8" id="KW-1015">Disulfide bond</keyword>
<comment type="caution">
    <text evidence="9">The sequence shown here is derived from an EMBL/GenBank/DDBJ whole genome shotgun (WGS) entry which is preliminary data.</text>
</comment>
<sequence>MLNDEKNCLDESDEKQDYSRNLVCSKEHILCNQQCVPKHLKCDLNQDCKYGTDEKDCQYYNQDQCKESIKRIETKPCYIEYNSMGRMISKIHIPLTTIRNCSAEIVCEMGYYQCQSVYYCISIEQVCDNVPHCPNGDDEIGCS</sequence>
<comment type="subcellular location">
    <subcellularLocation>
        <location evidence="2">Endomembrane system</location>
    </subcellularLocation>
    <subcellularLocation>
        <location evidence="1">Membrane</location>
        <topology evidence="1">Single-pass membrane protein</topology>
    </subcellularLocation>
</comment>
<dbReference type="EMBL" id="CAJFCJ010000037">
    <property type="protein sequence ID" value="CAD5126260.1"/>
    <property type="molecule type" value="Genomic_DNA"/>
</dbReference>
<keyword evidence="4" id="KW-0677">Repeat</keyword>
<dbReference type="AlphaFoldDB" id="A0A7I8WDQ9"/>
<evidence type="ECO:0000256" key="1">
    <source>
        <dbReference type="ARBA" id="ARBA00004167"/>
    </source>
</evidence>
<evidence type="ECO:0000256" key="6">
    <source>
        <dbReference type="ARBA" id="ARBA00023136"/>
    </source>
</evidence>
<dbReference type="InterPro" id="IPR036055">
    <property type="entry name" value="LDL_receptor-like_sf"/>
</dbReference>
<dbReference type="PROSITE" id="PS01209">
    <property type="entry name" value="LDLRA_1"/>
    <property type="match status" value="2"/>
</dbReference>
<dbReference type="OrthoDB" id="9988974at2759"/>
<gene>
    <name evidence="9" type="ORF">DGYR_LOCUS13512</name>
</gene>
<dbReference type="PROSITE" id="PS50068">
    <property type="entry name" value="LDLRA_2"/>
    <property type="match status" value="2"/>
</dbReference>
<dbReference type="SUPFAM" id="SSF57424">
    <property type="entry name" value="LDL receptor-like module"/>
    <property type="match status" value="2"/>
</dbReference>
<dbReference type="PRINTS" id="PR00261">
    <property type="entry name" value="LDLRECEPTOR"/>
</dbReference>
<keyword evidence="5" id="KW-1133">Transmembrane helix</keyword>
<dbReference type="PANTHER" id="PTHR24270">
    <property type="entry name" value="LOW-DENSITY LIPOPROTEIN RECEPTOR-RELATED"/>
    <property type="match status" value="1"/>
</dbReference>
<accession>A0A7I8WDQ9</accession>
<dbReference type="SMART" id="SM00192">
    <property type="entry name" value="LDLa"/>
    <property type="match status" value="2"/>
</dbReference>
<proteinExistence type="predicted"/>
<dbReference type="GO" id="GO:0005886">
    <property type="term" value="C:plasma membrane"/>
    <property type="evidence" value="ECO:0007669"/>
    <property type="project" value="TreeGrafter"/>
</dbReference>
<evidence type="ECO:0000313" key="10">
    <source>
        <dbReference type="Proteomes" id="UP000549394"/>
    </source>
</evidence>
<dbReference type="InterPro" id="IPR050685">
    <property type="entry name" value="LDLR"/>
</dbReference>
<dbReference type="InterPro" id="IPR023415">
    <property type="entry name" value="LDLR_class-A_CS"/>
</dbReference>
<dbReference type="Gene3D" id="4.10.400.10">
    <property type="entry name" value="Low-density Lipoprotein Receptor"/>
    <property type="match status" value="2"/>
</dbReference>
<dbReference type="CDD" id="cd00112">
    <property type="entry name" value="LDLa"/>
    <property type="match status" value="2"/>
</dbReference>
<evidence type="ECO:0000313" key="9">
    <source>
        <dbReference type="EMBL" id="CAD5126260.1"/>
    </source>
</evidence>
<dbReference type="Pfam" id="PF00057">
    <property type="entry name" value="Ldl_recept_a"/>
    <property type="match status" value="2"/>
</dbReference>
<feature type="disulfide bond" evidence="8">
    <location>
        <begin position="42"/>
        <end position="57"/>
    </location>
</feature>
<evidence type="ECO:0000256" key="2">
    <source>
        <dbReference type="ARBA" id="ARBA00004308"/>
    </source>
</evidence>
<dbReference type="GO" id="GO:0016192">
    <property type="term" value="P:vesicle-mediated transport"/>
    <property type="evidence" value="ECO:0007669"/>
    <property type="project" value="UniProtKB-ARBA"/>
</dbReference>
<name>A0A7I8WDQ9_9ANNE</name>
<comment type="caution">
    <text evidence="8">Lacks conserved residue(s) required for the propagation of feature annotation.</text>
</comment>
<feature type="disulfide bond" evidence="8">
    <location>
        <begin position="127"/>
        <end position="142"/>
    </location>
</feature>
<dbReference type="InterPro" id="IPR002172">
    <property type="entry name" value="LDrepeatLR_classA_rpt"/>
</dbReference>
<keyword evidence="10" id="KW-1185">Reference proteome</keyword>
<dbReference type="GO" id="GO:0012505">
    <property type="term" value="C:endomembrane system"/>
    <property type="evidence" value="ECO:0007669"/>
    <property type="project" value="UniProtKB-SubCell"/>
</dbReference>
<evidence type="ECO:0000256" key="7">
    <source>
        <dbReference type="ARBA" id="ARBA00023157"/>
    </source>
</evidence>
<evidence type="ECO:0000256" key="3">
    <source>
        <dbReference type="ARBA" id="ARBA00022692"/>
    </source>
</evidence>
<organism evidence="9 10">
    <name type="scientific">Dimorphilus gyrociliatus</name>
    <dbReference type="NCBI Taxonomy" id="2664684"/>
    <lineage>
        <taxon>Eukaryota</taxon>
        <taxon>Metazoa</taxon>
        <taxon>Spiralia</taxon>
        <taxon>Lophotrochozoa</taxon>
        <taxon>Annelida</taxon>
        <taxon>Polychaeta</taxon>
        <taxon>Polychaeta incertae sedis</taxon>
        <taxon>Dinophilidae</taxon>
        <taxon>Dimorphilus</taxon>
    </lineage>
</organism>
<protein>
    <submittedName>
        <fullName evidence="9">Uncharacterized protein</fullName>
    </submittedName>
</protein>